<comment type="caution">
    <text evidence="2">The sequence shown here is derived from an EMBL/GenBank/DDBJ whole genome shotgun (WGS) entry which is preliminary data.</text>
</comment>
<dbReference type="Pfam" id="PF11167">
    <property type="entry name" value="DUF2953"/>
    <property type="match status" value="1"/>
</dbReference>
<reference evidence="2 3" key="1">
    <citation type="submission" date="2014-01" db="EMBL/GenBank/DDBJ databases">
        <title>Plasmidome dynamics in the species complex Clostridium novyi sensu lato converts strains of independent lineages into distinctly different pathogens.</title>
        <authorList>
            <person name="Skarin H."/>
            <person name="Segerman B."/>
        </authorList>
    </citation>
    <scope>NUCLEOTIDE SEQUENCE [LARGE SCALE GENOMIC DNA]</scope>
    <source>
        <strain evidence="2 3">4552</strain>
    </source>
</reference>
<keyword evidence="1" id="KW-0812">Transmembrane</keyword>
<dbReference type="AlphaFoldDB" id="A0A0A0I1B9"/>
<dbReference type="RefSeq" id="WP_039256260.1">
    <property type="nucleotide sequence ID" value="NZ_JENJ01000085.1"/>
</dbReference>
<organism evidence="2 3">
    <name type="scientific">Clostridium novyi A str. 4552</name>
    <dbReference type="NCBI Taxonomy" id="1444289"/>
    <lineage>
        <taxon>Bacteria</taxon>
        <taxon>Bacillati</taxon>
        <taxon>Bacillota</taxon>
        <taxon>Clostridia</taxon>
        <taxon>Eubacteriales</taxon>
        <taxon>Clostridiaceae</taxon>
        <taxon>Clostridium</taxon>
    </lineage>
</organism>
<feature type="transmembrane region" description="Helical" evidence="1">
    <location>
        <begin position="144"/>
        <end position="163"/>
    </location>
</feature>
<sequence length="177" mass="20564">MIWLIALFLIFLIPLPLTLKVTYENNKLYIYIYSFKVYPSKKTIESMPEPKPKGIFPKLVYINTIKSIYKRCKNKVNNLKLNLYINILYGSENAAITGIFYGLIHSIISYGYGLLASTFNVKEFKCNVVPKFNNSIFKIEFKSIIFINLGKIIYITILIFLSFKKSAKEYLKPKEVS</sequence>
<evidence type="ECO:0000313" key="2">
    <source>
        <dbReference type="EMBL" id="KGM94116.1"/>
    </source>
</evidence>
<evidence type="ECO:0000313" key="3">
    <source>
        <dbReference type="Proteomes" id="UP000030012"/>
    </source>
</evidence>
<keyword evidence="1" id="KW-1133">Transmembrane helix</keyword>
<name>A0A0A0I1B9_CLONO</name>
<dbReference type="EMBL" id="JENJ01000085">
    <property type="protein sequence ID" value="KGM94116.1"/>
    <property type="molecule type" value="Genomic_DNA"/>
</dbReference>
<proteinExistence type="predicted"/>
<dbReference type="OrthoDB" id="1935945at2"/>
<evidence type="ECO:0008006" key="4">
    <source>
        <dbReference type="Google" id="ProtNLM"/>
    </source>
</evidence>
<accession>A0A0A0I1B9</accession>
<gene>
    <name evidence="2" type="ORF">Z968_12160</name>
</gene>
<keyword evidence="1" id="KW-0472">Membrane</keyword>
<dbReference type="Proteomes" id="UP000030012">
    <property type="component" value="Unassembled WGS sequence"/>
</dbReference>
<protein>
    <recommendedName>
        <fullName evidence="4">DUF2953 domain-containing protein</fullName>
    </recommendedName>
</protein>
<dbReference type="InterPro" id="IPR021338">
    <property type="entry name" value="DUF2953"/>
</dbReference>
<evidence type="ECO:0000256" key="1">
    <source>
        <dbReference type="SAM" id="Phobius"/>
    </source>
</evidence>